<keyword evidence="3" id="KW-1185">Reference proteome</keyword>
<dbReference type="InterPro" id="IPR021848">
    <property type="entry name" value="HODM_asu-like"/>
</dbReference>
<sequence>MENRHWKAGPYHTTMGLRNMPWDQWIEVDNQYERYHRIRKHRIQTRREKGIRVLSDAHNPLVKAGYSALAAVELVHEVAEYLTRKYPKTFRVASRHTVATLLRSPSAGEGCRTTGGGAVSLRSRRSASKLRAKRSSCH</sequence>
<accession>A0A4Y7TNF1</accession>
<comment type="caution">
    <text evidence="2">The sequence shown here is derived from an EMBL/GenBank/DDBJ whole genome shotgun (WGS) entry which is preliminary data.</text>
</comment>
<protein>
    <submittedName>
        <fullName evidence="2">Uncharacterized protein</fullName>
    </submittedName>
</protein>
<dbReference type="OrthoDB" id="497541at2759"/>
<feature type="compositionally biased region" description="Basic residues" evidence="1">
    <location>
        <begin position="122"/>
        <end position="138"/>
    </location>
</feature>
<feature type="region of interest" description="Disordered" evidence="1">
    <location>
        <begin position="106"/>
        <end position="138"/>
    </location>
</feature>
<evidence type="ECO:0000256" key="1">
    <source>
        <dbReference type="SAM" id="MobiDB-lite"/>
    </source>
</evidence>
<name>A0A4Y7TNF1_COPMI</name>
<dbReference type="STRING" id="71717.A0A4Y7TNF1"/>
<dbReference type="Proteomes" id="UP000298030">
    <property type="component" value="Unassembled WGS sequence"/>
</dbReference>
<dbReference type="AlphaFoldDB" id="A0A4Y7TNF1"/>
<dbReference type="Pfam" id="PF11927">
    <property type="entry name" value="HODM_asu-like"/>
    <property type="match status" value="1"/>
</dbReference>
<evidence type="ECO:0000313" key="3">
    <source>
        <dbReference type="Proteomes" id="UP000298030"/>
    </source>
</evidence>
<evidence type="ECO:0000313" key="2">
    <source>
        <dbReference type="EMBL" id="TEB35481.1"/>
    </source>
</evidence>
<gene>
    <name evidence="2" type="ORF">FA13DRAFT_1345691</name>
</gene>
<proteinExistence type="predicted"/>
<dbReference type="EMBL" id="QPFP01000007">
    <property type="protein sequence ID" value="TEB35481.1"/>
    <property type="molecule type" value="Genomic_DNA"/>
</dbReference>
<organism evidence="2 3">
    <name type="scientific">Coprinellus micaceus</name>
    <name type="common">Glistening ink-cap mushroom</name>
    <name type="synonym">Coprinus micaceus</name>
    <dbReference type="NCBI Taxonomy" id="71717"/>
    <lineage>
        <taxon>Eukaryota</taxon>
        <taxon>Fungi</taxon>
        <taxon>Dikarya</taxon>
        <taxon>Basidiomycota</taxon>
        <taxon>Agaricomycotina</taxon>
        <taxon>Agaricomycetes</taxon>
        <taxon>Agaricomycetidae</taxon>
        <taxon>Agaricales</taxon>
        <taxon>Agaricineae</taxon>
        <taxon>Psathyrellaceae</taxon>
        <taxon>Coprinellus</taxon>
    </lineage>
</organism>
<reference evidence="2 3" key="1">
    <citation type="journal article" date="2019" name="Nat. Ecol. Evol.">
        <title>Megaphylogeny resolves global patterns of mushroom evolution.</title>
        <authorList>
            <person name="Varga T."/>
            <person name="Krizsan K."/>
            <person name="Foldi C."/>
            <person name="Dima B."/>
            <person name="Sanchez-Garcia M."/>
            <person name="Sanchez-Ramirez S."/>
            <person name="Szollosi G.J."/>
            <person name="Szarkandi J.G."/>
            <person name="Papp V."/>
            <person name="Albert L."/>
            <person name="Andreopoulos W."/>
            <person name="Angelini C."/>
            <person name="Antonin V."/>
            <person name="Barry K.W."/>
            <person name="Bougher N.L."/>
            <person name="Buchanan P."/>
            <person name="Buyck B."/>
            <person name="Bense V."/>
            <person name="Catcheside P."/>
            <person name="Chovatia M."/>
            <person name="Cooper J."/>
            <person name="Damon W."/>
            <person name="Desjardin D."/>
            <person name="Finy P."/>
            <person name="Geml J."/>
            <person name="Haridas S."/>
            <person name="Hughes K."/>
            <person name="Justo A."/>
            <person name="Karasinski D."/>
            <person name="Kautmanova I."/>
            <person name="Kiss B."/>
            <person name="Kocsube S."/>
            <person name="Kotiranta H."/>
            <person name="LaButti K.M."/>
            <person name="Lechner B.E."/>
            <person name="Liimatainen K."/>
            <person name="Lipzen A."/>
            <person name="Lukacs Z."/>
            <person name="Mihaltcheva S."/>
            <person name="Morgado L.N."/>
            <person name="Niskanen T."/>
            <person name="Noordeloos M.E."/>
            <person name="Ohm R.A."/>
            <person name="Ortiz-Santana B."/>
            <person name="Ovrebo C."/>
            <person name="Racz N."/>
            <person name="Riley R."/>
            <person name="Savchenko A."/>
            <person name="Shiryaev A."/>
            <person name="Soop K."/>
            <person name="Spirin V."/>
            <person name="Szebenyi C."/>
            <person name="Tomsovsky M."/>
            <person name="Tulloss R.E."/>
            <person name="Uehling J."/>
            <person name="Grigoriev I.V."/>
            <person name="Vagvolgyi C."/>
            <person name="Papp T."/>
            <person name="Martin F.M."/>
            <person name="Miettinen O."/>
            <person name="Hibbett D.S."/>
            <person name="Nagy L.G."/>
        </authorList>
    </citation>
    <scope>NUCLEOTIDE SEQUENCE [LARGE SCALE GENOMIC DNA]</scope>
    <source>
        <strain evidence="2 3">FP101781</strain>
    </source>
</reference>